<dbReference type="EC" id="3.2.1.51" evidence="4"/>
<feature type="domain" description="Glycosyl hydrolase family 95 N-terminal" evidence="1">
    <location>
        <begin position="13"/>
        <end position="264"/>
    </location>
</feature>
<evidence type="ECO:0000259" key="2">
    <source>
        <dbReference type="Pfam" id="PF21307"/>
    </source>
</evidence>
<dbReference type="GO" id="GO:0004560">
    <property type="term" value="F:alpha-L-fucosidase activity"/>
    <property type="evidence" value="ECO:0007669"/>
    <property type="project" value="UniProtKB-EC"/>
</dbReference>
<dbReference type="PANTHER" id="PTHR31084:SF0">
    <property type="entry name" value="ALPHA-L-FUCOSIDASE 2"/>
    <property type="match status" value="1"/>
</dbReference>
<comment type="caution">
    <text evidence="4">The sequence shown here is derived from an EMBL/GenBank/DDBJ whole genome shotgun (WGS) entry which is preliminary data.</text>
</comment>
<dbReference type="InterPro" id="IPR049053">
    <property type="entry name" value="AFCA-like_C"/>
</dbReference>
<dbReference type="SUPFAM" id="SSF48208">
    <property type="entry name" value="Six-hairpin glycosidases"/>
    <property type="match status" value="1"/>
</dbReference>
<evidence type="ECO:0000259" key="1">
    <source>
        <dbReference type="Pfam" id="PF14498"/>
    </source>
</evidence>
<accession>A0A7W5GAU5</accession>
<sequence length="794" mass="89295">MSDRLEQEQAWKLWYKQPALRWEEALPIGNGRIGGMVFGGVQQERVQLNEDTLWSGFPRDTNNYEALRYLKRSRELILEKRFVEAEQLIEARMLGTNTESYQPMGDWFIEQRFALSDAQPEAYIRELDIDAGVAGVRFRVGQTQYKRELFASTPDQILCMKYEAEGEQRLELTASMQADVPYFLSATGGSAITMHGRCPSHVADNYWGDHPMAVQYEDSRGIQFQAKLHVVIEGGKASVTDDHKLVIAGARSAVFLLSAATSFKGFDRQPSKSEGELAAQNDRVLAAALSLGYERLRERHVNDHRRLFQRVQIDLGLTTNAKLPTDLRLEAYKQGEQDPQLEALYFQYGRYLLMASSRPGTQPANLQGIWNDRVQPPWNSDYTTNINTQMNYWPAELGNLSECHEPLLQMIEELSKTGARTAAIHYNSAGWVAHHNVDLWRTATPTAGHPSWAFWPMGGVWLTQHLWEHYLYNPDLPFLRDKVFPIMKGAALFCLNWLQENEQGLLMTVPSTSPENKFLTKEGEASSVAESSAMDITLIGELFDRCISAAGLLQQDEAFAQRIAGAMLKLPKLQVNANGLLQEWHECFEEHEPGHRHVSHLYGLYPGTSINQETSPELVEASRRSLESRIQNGGGHTGWSCAWLINLYARLKDSEASYRFIHTLLARSTHPNLFDDHPPFQIDGNFGGTAGIAELLLQSHMERIVLLPALPAAWPSGSVHGLKARGGFVVDMDWKDGKLISARVHSTHGSVCYVQAGCSIAIQNSDGHFIDGSKSFQTSKNEWYSIMPVQTEGV</sequence>
<dbReference type="Pfam" id="PF22124">
    <property type="entry name" value="Glyco_hydro_95_cat"/>
    <property type="match status" value="1"/>
</dbReference>
<dbReference type="GO" id="GO:0005975">
    <property type="term" value="P:carbohydrate metabolic process"/>
    <property type="evidence" value="ECO:0007669"/>
    <property type="project" value="InterPro"/>
</dbReference>
<dbReference type="AlphaFoldDB" id="A0A7W5GAU5"/>
<name>A0A7W5GAU5_9BACL</name>
<dbReference type="FunFam" id="1.50.10.10:FF:000028">
    <property type="entry name" value="Alpha-L-fucosidase 2"/>
    <property type="match status" value="1"/>
</dbReference>
<keyword evidence="5" id="KW-1185">Reference proteome</keyword>
<gene>
    <name evidence="4" type="ORF">FHS16_003159</name>
</gene>
<evidence type="ECO:0000259" key="3">
    <source>
        <dbReference type="Pfam" id="PF22124"/>
    </source>
</evidence>
<dbReference type="InterPro" id="IPR054363">
    <property type="entry name" value="GH95_cat"/>
</dbReference>
<evidence type="ECO:0000313" key="4">
    <source>
        <dbReference type="EMBL" id="MBB3153100.1"/>
    </source>
</evidence>
<dbReference type="Gene3D" id="2.60.40.1180">
    <property type="entry name" value="Golgi alpha-mannosidase II"/>
    <property type="match status" value="1"/>
</dbReference>
<reference evidence="4 5" key="1">
    <citation type="submission" date="2020-08" db="EMBL/GenBank/DDBJ databases">
        <title>Genomic Encyclopedia of Type Strains, Phase III (KMG-III): the genomes of soil and plant-associated and newly described type strains.</title>
        <authorList>
            <person name="Whitman W."/>
        </authorList>
    </citation>
    <scope>NUCLEOTIDE SEQUENCE [LARGE SCALE GENOMIC DNA]</scope>
    <source>
        <strain evidence="4 5">CECT 8234</strain>
    </source>
</reference>
<dbReference type="InterPro" id="IPR016518">
    <property type="entry name" value="Alpha-L-fucosidase"/>
</dbReference>
<keyword evidence="4" id="KW-0326">Glycosidase</keyword>
<keyword evidence="4" id="KW-0378">Hydrolase</keyword>
<proteinExistence type="predicted"/>
<dbReference type="RefSeq" id="WP_183564019.1">
    <property type="nucleotide sequence ID" value="NZ_CBCSLB010000015.1"/>
</dbReference>
<evidence type="ECO:0000313" key="5">
    <source>
        <dbReference type="Proteomes" id="UP000518605"/>
    </source>
</evidence>
<dbReference type="Pfam" id="PF14498">
    <property type="entry name" value="Glyco_hyd_65N_2"/>
    <property type="match status" value="1"/>
</dbReference>
<dbReference type="EMBL" id="JACHXW010000008">
    <property type="protein sequence ID" value="MBB3153100.1"/>
    <property type="molecule type" value="Genomic_DNA"/>
</dbReference>
<dbReference type="Gene3D" id="2.70.98.50">
    <property type="entry name" value="putative glycoside hydrolase family protein from bacillus halodurans"/>
    <property type="match status" value="1"/>
</dbReference>
<protein>
    <submittedName>
        <fullName evidence="4">Alpha-L-fucosidase 2</fullName>
        <ecNumber evidence="4">3.2.1.51</ecNumber>
    </submittedName>
</protein>
<dbReference type="InterPro" id="IPR008928">
    <property type="entry name" value="6-hairpin_glycosidase_sf"/>
</dbReference>
<dbReference type="Pfam" id="PF21307">
    <property type="entry name" value="Glyco_hydro_95_C"/>
    <property type="match status" value="1"/>
</dbReference>
<feature type="domain" description="Glycosyl hydrolase family 95 catalytic" evidence="3">
    <location>
        <begin position="292"/>
        <end position="696"/>
    </location>
</feature>
<dbReference type="Proteomes" id="UP000518605">
    <property type="component" value="Unassembled WGS sequence"/>
</dbReference>
<feature type="domain" description="Alpha fucosidase A-like C-terminal" evidence="2">
    <location>
        <begin position="698"/>
        <end position="786"/>
    </location>
</feature>
<dbReference type="PANTHER" id="PTHR31084">
    <property type="entry name" value="ALPHA-L-FUCOSIDASE 2"/>
    <property type="match status" value="1"/>
</dbReference>
<dbReference type="InterPro" id="IPR013780">
    <property type="entry name" value="Glyco_hydro_b"/>
</dbReference>
<dbReference type="InterPro" id="IPR027414">
    <property type="entry name" value="GH95_N_dom"/>
</dbReference>
<dbReference type="PIRSF" id="PIRSF007663">
    <property type="entry name" value="UCP007663"/>
    <property type="match status" value="1"/>
</dbReference>
<organism evidence="4 5">
    <name type="scientific">Paenibacillus endophyticus</name>
    <dbReference type="NCBI Taxonomy" id="1294268"/>
    <lineage>
        <taxon>Bacteria</taxon>
        <taxon>Bacillati</taxon>
        <taxon>Bacillota</taxon>
        <taxon>Bacilli</taxon>
        <taxon>Bacillales</taxon>
        <taxon>Paenibacillaceae</taxon>
        <taxon>Paenibacillus</taxon>
    </lineage>
</organism>